<dbReference type="CDD" id="cd22268">
    <property type="entry name" value="DPBB_RlpA-like"/>
    <property type="match status" value="1"/>
</dbReference>
<proteinExistence type="inferred from homology"/>
<keyword evidence="4" id="KW-0449">Lipoprotein</keyword>
<keyword evidence="5" id="KW-1185">Reference proteome</keyword>
<evidence type="ECO:0000256" key="1">
    <source>
        <dbReference type="RuleBase" id="RU003495"/>
    </source>
</evidence>
<name>A0A2W7RTE8_9BACT</name>
<comment type="caution">
    <text evidence="4">The sequence shown here is derived from an EMBL/GenBank/DDBJ whole genome shotgun (WGS) entry which is preliminary data.</text>
</comment>
<dbReference type="RefSeq" id="WP_111294325.1">
    <property type="nucleotide sequence ID" value="NZ_QKZV01000003.1"/>
</dbReference>
<dbReference type="InterPro" id="IPR009009">
    <property type="entry name" value="RlpA-like_DPBB"/>
</dbReference>
<feature type="chain" id="PRO_5015862790" evidence="2">
    <location>
        <begin position="21"/>
        <end position="143"/>
    </location>
</feature>
<dbReference type="InterPro" id="IPR036908">
    <property type="entry name" value="RlpA-like_sf"/>
</dbReference>
<dbReference type="Gene3D" id="2.40.40.10">
    <property type="entry name" value="RlpA-like domain"/>
    <property type="match status" value="1"/>
</dbReference>
<dbReference type="AlphaFoldDB" id="A0A2W7RTE8"/>
<reference evidence="4 5" key="1">
    <citation type="submission" date="2018-06" db="EMBL/GenBank/DDBJ databases">
        <title>Genomic Encyclopedia of Archaeal and Bacterial Type Strains, Phase II (KMG-II): from individual species to whole genera.</title>
        <authorList>
            <person name="Goeker M."/>
        </authorList>
    </citation>
    <scope>NUCLEOTIDE SEQUENCE [LARGE SCALE GENOMIC DNA]</scope>
    <source>
        <strain evidence="4 5">DSM 23241</strain>
    </source>
</reference>
<evidence type="ECO:0000313" key="5">
    <source>
        <dbReference type="Proteomes" id="UP000249720"/>
    </source>
</evidence>
<sequence length="143" mass="16143">MKFVILNLLVCVFFTFQVKGQDSTANDPVKPLKTITGIASFYSSNLQGTETATGEIYEHKKLTAASNNFKLNTWVKVTNLRNHKSVIVRINDRMNKRMSKKGRVIDLSRIAAKKLQFMKMGLVKVKVEELPNEPSGEEVVNIN</sequence>
<dbReference type="NCBIfam" id="TIGR00413">
    <property type="entry name" value="rlpA"/>
    <property type="match status" value="1"/>
</dbReference>
<feature type="domain" description="RlpA-like protein double-psi beta-barrel" evidence="3">
    <location>
        <begin position="35"/>
        <end position="127"/>
    </location>
</feature>
<feature type="signal peptide" evidence="2">
    <location>
        <begin position="1"/>
        <end position="20"/>
    </location>
</feature>
<evidence type="ECO:0000259" key="3">
    <source>
        <dbReference type="Pfam" id="PF03330"/>
    </source>
</evidence>
<evidence type="ECO:0000256" key="2">
    <source>
        <dbReference type="SAM" id="SignalP"/>
    </source>
</evidence>
<evidence type="ECO:0000313" key="4">
    <source>
        <dbReference type="EMBL" id="PZX63584.1"/>
    </source>
</evidence>
<dbReference type="Proteomes" id="UP000249720">
    <property type="component" value="Unassembled WGS sequence"/>
</dbReference>
<dbReference type="EMBL" id="QKZV01000003">
    <property type="protein sequence ID" value="PZX63584.1"/>
    <property type="molecule type" value="Genomic_DNA"/>
</dbReference>
<dbReference type="OrthoDB" id="9779128at2"/>
<dbReference type="Pfam" id="PF03330">
    <property type="entry name" value="DPBB_1"/>
    <property type="match status" value="1"/>
</dbReference>
<comment type="similarity">
    <text evidence="1">Belongs to the RlpA family.</text>
</comment>
<keyword evidence="2" id="KW-0732">Signal</keyword>
<dbReference type="SUPFAM" id="SSF50685">
    <property type="entry name" value="Barwin-like endoglucanases"/>
    <property type="match status" value="1"/>
</dbReference>
<accession>A0A2W7RTE8</accession>
<dbReference type="PANTHER" id="PTHR34183">
    <property type="entry name" value="ENDOLYTIC PEPTIDOGLYCAN TRANSGLYCOSYLASE RLPA"/>
    <property type="match status" value="1"/>
</dbReference>
<protein>
    <submittedName>
        <fullName evidence="4">Rare lipoprotein A</fullName>
    </submittedName>
</protein>
<organism evidence="4 5">
    <name type="scientific">Hydrotalea sandarakina</name>
    <dbReference type="NCBI Taxonomy" id="1004304"/>
    <lineage>
        <taxon>Bacteria</taxon>
        <taxon>Pseudomonadati</taxon>
        <taxon>Bacteroidota</taxon>
        <taxon>Chitinophagia</taxon>
        <taxon>Chitinophagales</taxon>
        <taxon>Chitinophagaceae</taxon>
        <taxon>Hydrotalea</taxon>
    </lineage>
</organism>
<gene>
    <name evidence="4" type="ORF">LX80_01235</name>
</gene>
<dbReference type="PANTHER" id="PTHR34183:SF8">
    <property type="entry name" value="ENDOLYTIC PEPTIDOGLYCAN TRANSGLYCOSYLASE RLPA-RELATED"/>
    <property type="match status" value="1"/>
</dbReference>
<dbReference type="InterPro" id="IPR012997">
    <property type="entry name" value="RplA"/>
</dbReference>